<evidence type="ECO:0000313" key="3">
    <source>
        <dbReference type="Proteomes" id="UP000515344"/>
    </source>
</evidence>
<dbReference type="Proteomes" id="UP000515344">
    <property type="component" value="Chromosome"/>
</dbReference>
<dbReference type="GO" id="GO:0016747">
    <property type="term" value="F:acyltransferase activity, transferring groups other than amino-acyl groups"/>
    <property type="evidence" value="ECO:0007669"/>
    <property type="project" value="InterPro"/>
</dbReference>
<dbReference type="AlphaFoldDB" id="A0A7G5XDU8"/>
<dbReference type="KEGG" id="lacs:H4075_16420"/>
<keyword evidence="3" id="KW-1185">Reference proteome</keyword>
<gene>
    <name evidence="2" type="ORF">H4075_16420</name>
</gene>
<evidence type="ECO:0000313" key="2">
    <source>
        <dbReference type="EMBL" id="QNA43651.1"/>
    </source>
</evidence>
<evidence type="ECO:0000259" key="1">
    <source>
        <dbReference type="PROSITE" id="PS51186"/>
    </source>
</evidence>
<accession>A0A7G5XDU8</accession>
<dbReference type="EMBL" id="CP060007">
    <property type="protein sequence ID" value="QNA43651.1"/>
    <property type="molecule type" value="Genomic_DNA"/>
</dbReference>
<feature type="domain" description="N-acetyltransferase" evidence="1">
    <location>
        <begin position="1"/>
        <end position="142"/>
    </location>
</feature>
<name>A0A7G5XDU8_9BACT</name>
<dbReference type="Pfam" id="PF00583">
    <property type="entry name" value="Acetyltransf_1"/>
    <property type="match status" value="1"/>
</dbReference>
<protein>
    <submittedName>
        <fullName evidence="2">GNAT family N-acetyltransferase</fullName>
    </submittedName>
</protein>
<dbReference type="Gene3D" id="3.40.630.30">
    <property type="match status" value="1"/>
</dbReference>
<dbReference type="RefSeq" id="WP_182801913.1">
    <property type="nucleotide sequence ID" value="NZ_CP060007.1"/>
</dbReference>
<dbReference type="SUPFAM" id="SSF55729">
    <property type="entry name" value="Acyl-CoA N-acyltransferases (Nat)"/>
    <property type="match status" value="1"/>
</dbReference>
<proteinExistence type="predicted"/>
<reference evidence="3" key="1">
    <citation type="submission" date="2020-08" db="EMBL/GenBank/DDBJ databases">
        <title>Lacibacter sp. S13-6-6 genome sequencing.</title>
        <authorList>
            <person name="Jin L."/>
        </authorList>
    </citation>
    <scope>NUCLEOTIDE SEQUENCE [LARGE SCALE GENOMIC DNA]</scope>
    <source>
        <strain evidence="3">S13-6-6</strain>
    </source>
</reference>
<dbReference type="PROSITE" id="PS51186">
    <property type="entry name" value="GNAT"/>
    <property type="match status" value="1"/>
</dbReference>
<dbReference type="InterPro" id="IPR016181">
    <property type="entry name" value="Acyl_CoA_acyltransferase"/>
</dbReference>
<organism evidence="2 3">
    <name type="scientific">Lacibacter sediminis</name>
    <dbReference type="NCBI Taxonomy" id="2760713"/>
    <lineage>
        <taxon>Bacteria</taxon>
        <taxon>Pseudomonadati</taxon>
        <taxon>Bacteroidota</taxon>
        <taxon>Chitinophagia</taxon>
        <taxon>Chitinophagales</taxon>
        <taxon>Chitinophagaceae</taxon>
        <taxon>Lacibacter</taxon>
    </lineage>
</organism>
<sequence length="155" mass="17769">MMFREATIQDIKQIQVVRNAVKENRLSNPALVPDSDVEDYITRRGKGWVCVIDDVVVGFSIADLIDHNIWALFVDPNCEAKGIGKQLHDLMMSWYFSQTNETVWLSTSPGTRAETFYRRQGWIETGVYGKGEIKFEMKKEDWKMNAEVSDTTAAK</sequence>
<dbReference type="CDD" id="cd04301">
    <property type="entry name" value="NAT_SF"/>
    <property type="match status" value="1"/>
</dbReference>
<dbReference type="InterPro" id="IPR000182">
    <property type="entry name" value="GNAT_dom"/>
</dbReference>